<dbReference type="EC" id="2.7.1.25" evidence="2 6"/>
<evidence type="ECO:0000256" key="6">
    <source>
        <dbReference type="RuleBase" id="RU004347"/>
    </source>
</evidence>
<keyword evidence="5 6" id="KW-0067">ATP-binding</keyword>
<dbReference type="GO" id="GO:0070814">
    <property type="term" value="P:hydrogen sulfide biosynthetic process"/>
    <property type="evidence" value="ECO:0007669"/>
    <property type="project" value="UniProtKB-UniPathway"/>
</dbReference>
<dbReference type="SUPFAM" id="SSF52540">
    <property type="entry name" value="P-loop containing nucleoside triphosphate hydrolases"/>
    <property type="match status" value="1"/>
</dbReference>
<evidence type="ECO:0000256" key="2">
    <source>
        <dbReference type="ARBA" id="ARBA00012121"/>
    </source>
</evidence>
<dbReference type="GO" id="GO:0005737">
    <property type="term" value="C:cytoplasm"/>
    <property type="evidence" value="ECO:0007669"/>
    <property type="project" value="TreeGrafter"/>
</dbReference>
<evidence type="ECO:0000256" key="4">
    <source>
        <dbReference type="ARBA" id="ARBA00022741"/>
    </source>
</evidence>
<comment type="pathway">
    <text evidence="6">Sulfur metabolism; hydrogen sulfide biosynthesis; sulfite from sulfate: step 2/3.</text>
</comment>
<comment type="function">
    <text evidence="6">Catalyzes the synthesis of activated sulfate.</text>
</comment>
<dbReference type="EMBL" id="BMJC01000002">
    <property type="protein sequence ID" value="GGA93586.1"/>
    <property type="molecule type" value="Genomic_DNA"/>
</dbReference>
<dbReference type="GO" id="GO:0004781">
    <property type="term" value="F:sulfate adenylyltransferase (ATP) activity"/>
    <property type="evidence" value="ECO:0007669"/>
    <property type="project" value="TreeGrafter"/>
</dbReference>
<evidence type="ECO:0000256" key="1">
    <source>
        <dbReference type="ARBA" id="ARBA00001823"/>
    </source>
</evidence>
<dbReference type="Pfam" id="PF01583">
    <property type="entry name" value="APS_kinase"/>
    <property type="match status" value="1"/>
</dbReference>
<keyword evidence="9" id="KW-1185">Reference proteome</keyword>
<feature type="domain" description="APS kinase" evidence="7">
    <location>
        <begin position="3"/>
        <end position="153"/>
    </location>
</feature>
<name>A0A8J2UBE2_9BACT</name>
<dbReference type="PANTHER" id="PTHR42700:SF1">
    <property type="entry name" value="SULFATE ADENYLYLTRANSFERASE"/>
    <property type="match status" value="1"/>
</dbReference>
<dbReference type="CDD" id="cd02027">
    <property type="entry name" value="APSK"/>
    <property type="match status" value="1"/>
</dbReference>
<reference evidence="8" key="2">
    <citation type="submission" date="2020-09" db="EMBL/GenBank/DDBJ databases">
        <authorList>
            <person name="Sun Q."/>
            <person name="Zhou Y."/>
        </authorList>
    </citation>
    <scope>NUCLEOTIDE SEQUENCE</scope>
    <source>
        <strain evidence="8">CGMCC 1.15448</strain>
    </source>
</reference>
<evidence type="ECO:0000259" key="7">
    <source>
        <dbReference type="Pfam" id="PF01583"/>
    </source>
</evidence>
<dbReference type="UniPathway" id="UPA00140">
    <property type="reaction ID" value="UER00205"/>
</dbReference>
<keyword evidence="4 6" id="KW-0547">Nucleotide-binding</keyword>
<dbReference type="AlphaFoldDB" id="A0A8J2UBE2"/>
<accession>A0A8J2UBE2</accession>
<dbReference type="RefSeq" id="WP_188930442.1">
    <property type="nucleotide sequence ID" value="NZ_BMJC01000002.1"/>
</dbReference>
<evidence type="ECO:0000313" key="9">
    <source>
        <dbReference type="Proteomes" id="UP000607559"/>
    </source>
</evidence>
<proteinExistence type="inferred from homology"/>
<dbReference type="GO" id="GO:0010134">
    <property type="term" value="P:sulfate assimilation via adenylyl sulfate reduction"/>
    <property type="evidence" value="ECO:0007669"/>
    <property type="project" value="TreeGrafter"/>
</dbReference>
<protein>
    <recommendedName>
        <fullName evidence="2 6">Adenylyl-sulfate kinase</fullName>
        <ecNumber evidence="2 6">2.7.1.25</ecNumber>
    </recommendedName>
</protein>
<dbReference type="GO" id="GO:0019379">
    <property type="term" value="P:sulfate assimilation, phosphoadenylyl sulfate reduction by phosphoadenylyl-sulfate reductase (thioredoxin)"/>
    <property type="evidence" value="ECO:0007669"/>
    <property type="project" value="TreeGrafter"/>
</dbReference>
<dbReference type="NCBIfam" id="TIGR00455">
    <property type="entry name" value="apsK"/>
    <property type="match status" value="1"/>
</dbReference>
<keyword evidence="6 8" id="KW-0418">Kinase</keyword>
<reference evidence="8" key="1">
    <citation type="journal article" date="2014" name="Int. J. Syst. Evol. Microbiol.">
        <title>Complete genome sequence of Corynebacterium casei LMG S-19264T (=DSM 44701T), isolated from a smear-ripened cheese.</title>
        <authorList>
            <consortium name="US DOE Joint Genome Institute (JGI-PGF)"/>
            <person name="Walter F."/>
            <person name="Albersmeier A."/>
            <person name="Kalinowski J."/>
            <person name="Ruckert C."/>
        </authorList>
    </citation>
    <scope>NUCLEOTIDE SEQUENCE</scope>
    <source>
        <strain evidence="8">CGMCC 1.15448</strain>
    </source>
</reference>
<dbReference type="PANTHER" id="PTHR42700">
    <property type="entry name" value="SULFATE ADENYLYLTRANSFERASE"/>
    <property type="match status" value="1"/>
</dbReference>
<evidence type="ECO:0000256" key="3">
    <source>
        <dbReference type="ARBA" id="ARBA00022679"/>
    </source>
</evidence>
<keyword evidence="3 6" id="KW-0808">Transferase</keyword>
<dbReference type="InterPro" id="IPR002891">
    <property type="entry name" value="APS"/>
</dbReference>
<dbReference type="Proteomes" id="UP000607559">
    <property type="component" value="Unassembled WGS sequence"/>
</dbReference>
<dbReference type="GO" id="GO:0005524">
    <property type="term" value="F:ATP binding"/>
    <property type="evidence" value="ECO:0007669"/>
    <property type="project" value="UniProtKB-KW"/>
</dbReference>
<organism evidence="8 9">
    <name type="scientific">Puia dinghuensis</name>
    <dbReference type="NCBI Taxonomy" id="1792502"/>
    <lineage>
        <taxon>Bacteria</taxon>
        <taxon>Pseudomonadati</taxon>
        <taxon>Bacteroidota</taxon>
        <taxon>Chitinophagia</taxon>
        <taxon>Chitinophagales</taxon>
        <taxon>Chitinophagaceae</taxon>
        <taxon>Puia</taxon>
    </lineage>
</organism>
<comment type="caution">
    <text evidence="8">The sequence shown here is derived from an EMBL/GenBank/DDBJ whole genome shotgun (WGS) entry which is preliminary data.</text>
</comment>
<dbReference type="GO" id="GO:0004020">
    <property type="term" value="F:adenylylsulfate kinase activity"/>
    <property type="evidence" value="ECO:0007669"/>
    <property type="project" value="UniProtKB-EC"/>
</dbReference>
<sequence>MLFIQLTGLSGSGKSTIANGAKEQLQKRGYRVEVLDGDEFRKHLCRDLGFSKADRNENVRRLGIVGSLLAKNGIIAIMAAINPYEEIRQELLQLDCTVLTVWIRCDIDTLIERDPKGLYKRALYKDAHPDKVLNLTGMSDPYEEPSKPDLVVNTNEEEIFESTMKFVDFVCDKLEGNISKVYTRIAEAEGSPDCP</sequence>
<dbReference type="Gene3D" id="3.40.50.300">
    <property type="entry name" value="P-loop containing nucleotide triphosphate hydrolases"/>
    <property type="match status" value="1"/>
</dbReference>
<evidence type="ECO:0000256" key="5">
    <source>
        <dbReference type="ARBA" id="ARBA00022840"/>
    </source>
</evidence>
<evidence type="ECO:0000313" key="8">
    <source>
        <dbReference type="EMBL" id="GGA93586.1"/>
    </source>
</evidence>
<comment type="catalytic activity">
    <reaction evidence="1 6">
        <text>adenosine 5'-phosphosulfate + ATP = 3'-phosphoadenylyl sulfate + ADP + H(+)</text>
        <dbReference type="Rhea" id="RHEA:24152"/>
        <dbReference type="ChEBI" id="CHEBI:15378"/>
        <dbReference type="ChEBI" id="CHEBI:30616"/>
        <dbReference type="ChEBI" id="CHEBI:58243"/>
        <dbReference type="ChEBI" id="CHEBI:58339"/>
        <dbReference type="ChEBI" id="CHEBI:456216"/>
        <dbReference type="EC" id="2.7.1.25"/>
    </reaction>
</comment>
<dbReference type="InterPro" id="IPR027417">
    <property type="entry name" value="P-loop_NTPase"/>
</dbReference>
<comment type="similarity">
    <text evidence="6">Belongs to the APS kinase family.</text>
</comment>
<dbReference type="InterPro" id="IPR050512">
    <property type="entry name" value="Sulf_AdTrans/APS_kinase"/>
</dbReference>
<gene>
    <name evidence="8" type="primary">cysC</name>
    <name evidence="8" type="ORF">GCM10011511_16090</name>
</gene>
<dbReference type="InterPro" id="IPR059117">
    <property type="entry name" value="APS_kinase_dom"/>
</dbReference>